<accession>A0A2N1JEQ1</accession>
<evidence type="ECO:0000313" key="13">
    <source>
        <dbReference type="Proteomes" id="UP000232875"/>
    </source>
</evidence>
<evidence type="ECO:0000256" key="5">
    <source>
        <dbReference type="ARBA" id="ARBA00022989"/>
    </source>
</evidence>
<evidence type="ECO:0000313" key="12">
    <source>
        <dbReference type="EMBL" id="PKI85020.1"/>
    </source>
</evidence>
<feature type="transmembrane region" description="Helical" evidence="10">
    <location>
        <begin position="173"/>
        <end position="193"/>
    </location>
</feature>
<feature type="coiled-coil region" evidence="11">
    <location>
        <begin position="61"/>
        <end position="88"/>
    </location>
</feature>
<keyword evidence="13" id="KW-1185">Reference proteome</keyword>
<evidence type="ECO:0000256" key="8">
    <source>
        <dbReference type="ARBA" id="ARBA00023136"/>
    </source>
</evidence>
<dbReference type="GeneID" id="80900820"/>
<keyword evidence="6 11" id="KW-0175">Coiled coil</keyword>
<keyword evidence="8 10" id="KW-0472">Membrane</keyword>
<gene>
    <name evidence="12" type="primary">SHE9</name>
    <name evidence="12" type="ORF">MVES_001232</name>
</gene>
<comment type="similarity">
    <text evidence="1 10">Belongs to the SHE9 family.</text>
</comment>
<comment type="function">
    <text evidence="9">Required for the maintenance of the structure of the mitochondrial inner membrane. Involved in mitochondrial morphology. Causes growth arrest when highly overexpressed.</text>
</comment>
<dbReference type="Pfam" id="PF05546">
    <property type="entry name" value="She9_MDM33"/>
    <property type="match status" value="1"/>
</dbReference>
<keyword evidence="5 10" id="KW-1133">Transmembrane helix</keyword>
<dbReference type="AlphaFoldDB" id="A0A2N1JEQ1"/>
<protein>
    <recommendedName>
        <fullName evidence="10">Sensitive to high expression protein 9, mitochondrial</fullName>
    </recommendedName>
</protein>
<dbReference type="EMBL" id="KZ454988">
    <property type="protein sequence ID" value="PKI85020.1"/>
    <property type="molecule type" value="Genomic_DNA"/>
</dbReference>
<name>A0A2N1JEQ1_9BASI</name>
<sequence>MYTNAANHNNGVRNSWAKAQGSLHNWFERRKPAAMGYIDNVSRRWNQYTGYDEIIVLKDQVQLETTRLKTLQEQKNEAKDVYVRAVAQRSIAQRKINDLLSRKPTWNDTDLSEYTKLLHSEHSDAKAEEQSEQQYNTAETEMERGFDDLMRSVMRRYHEEHLWSDRIRSVSTYVSIGLGLLNVLIFIVALLFVEPYKRKKLAKTLEKRLVAGEETMHKEMHDALSDIDAHLGHLKDVLEGTPRRSKGTRALGETLPPPHKHNFPSISLGTWGTELMALFYTLRSYTTHFVQQIGLFSRSEQVNMTATATGLVVGGLFSWWIAVLLL</sequence>
<organism evidence="12 13">
    <name type="scientific">Malassezia vespertilionis</name>
    <dbReference type="NCBI Taxonomy" id="2020962"/>
    <lineage>
        <taxon>Eukaryota</taxon>
        <taxon>Fungi</taxon>
        <taxon>Dikarya</taxon>
        <taxon>Basidiomycota</taxon>
        <taxon>Ustilaginomycotina</taxon>
        <taxon>Malasseziomycetes</taxon>
        <taxon>Malasseziales</taxon>
        <taxon>Malasseziaceae</taxon>
        <taxon>Malassezia</taxon>
    </lineage>
</organism>
<dbReference type="PANTHER" id="PTHR31961:SF3">
    <property type="entry name" value="SENSITIVE TO HIGH EXPRESSION PROTEIN 9, MITOCHONDRIAL"/>
    <property type="match status" value="1"/>
</dbReference>
<dbReference type="Proteomes" id="UP000232875">
    <property type="component" value="Unassembled WGS sequence"/>
</dbReference>
<comment type="subcellular location">
    <subcellularLocation>
        <location evidence="10">Mitochondrion inner membrane</location>
        <topology evidence="10">Multi-pass membrane protein</topology>
    </subcellularLocation>
</comment>
<evidence type="ECO:0000256" key="7">
    <source>
        <dbReference type="ARBA" id="ARBA00023128"/>
    </source>
</evidence>
<dbReference type="GO" id="GO:0007007">
    <property type="term" value="P:inner mitochondrial membrane organization"/>
    <property type="evidence" value="ECO:0007669"/>
    <property type="project" value="TreeGrafter"/>
</dbReference>
<evidence type="ECO:0000256" key="4">
    <source>
        <dbReference type="ARBA" id="ARBA00022946"/>
    </source>
</evidence>
<reference evidence="12 13" key="1">
    <citation type="submission" date="2017-10" db="EMBL/GenBank/DDBJ databases">
        <title>A novel species of cold-tolerant Malassezia isolated from bats.</title>
        <authorList>
            <person name="Lorch J.M."/>
            <person name="Palmer J.M."/>
            <person name="Vanderwolf K.J."/>
            <person name="Schmidt K.Z."/>
            <person name="Verant M.L."/>
            <person name="Weller T.J."/>
            <person name="Blehert D.S."/>
        </authorList>
    </citation>
    <scope>NUCLEOTIDE SEQUENCE [LARGE SCALE GENOMIC DNA]</scope>
    <source>
        <strain evidence="12 13">NWHC:44797-103</strain>
    </source>
</reference>
<dbReference type="InterPro" id="IPR008839">
    <property type="entry name" value="MDM33_fungi"/>
</dbReference>
<evidence type="ECO:0000256" key="2">
    <source>
        <dbReference type="ARBA" id="ARBA00022692"/>
    </source>
</evidence>
<evidence type="ECO:0000256" key="3">
    <source>
        <dbReference type="ARBA" id="ARBA00022792"/>
    </source>
</evidence>
<evidence type="ECO:0000256" key="10">
    <source>
        <dbReference type="RuleBase" id="RU364128"/>
    </source>
</evidence>
<evidence type="ECO:0000256" key="1">
    <source>
        <dbReference type="ARBA" id="ARBA00007472"/>
    </source>
</evidence>
<dbReference type="RefSeq" id="XP_056062136.1">
    <property type="nucleotide sequence ID" value="XM_056206161.1"/>
</dbReference>
<evidence type="ECO:0000256" key="6">
    <source>
        <dbReference type="ARBA" id="ARBA00023054"/>
    </source>
</evidence>
<dbReference type="OrthoDB" id="5595506at2759"/>
<evidence type="ECO:0000256" key="9">
    <source>
        <dbReference type="ARBA" id="ARBA00024807"/>
    </source>
</evidence>
<keyword evidence="4 10" id="KW-0809">Transit peptide</keyword>
<keyword evidence="2 10" id="KW-0812">Transmembrane</keyword>
<keyword evidence="3 10" id="KW-0999">Mitochondrion inner membrane</keyword>
<dbReference type="PANTHER" id="PTHR31961">
    <property type="entry name" value="SENSITIVE TO HIGH EXPRESSION PROTEIN 9, MITOCHONDRIAL"/>
    <property type="match status" value="1"/>
</dbReference>
<dbReference type="GO" id="GO:0005743">
    <property type="term" value="C:mitochondrial inner membrane"/>
    <property type="evidence" value="ECO:0007669"/>
    <property type="project" value="UniProtKB-SubCell"/>
</dbReference>
<keyword evidence="7 10" id="KW-0496">Mitochondrion</keyword>
<evidence type="ECO:0000256" key="11">
    <source>
        <dbReference type="SAM" id="Coils"/>
    </source>
</evidence>
<proteinExistence type="inferred from homology"/>
<feature type="transmembrane region" description="Helical" evidence="10">
    <location>
        <begin position="302"/>
        <end position="322"/>
    </location>
</feature>
<comment type="subunit">
    <text evidence="10">Homooligomer.</text>
</comment>